<dbReference type="Gene3D" id="2.40.50.230">
    <property type="entry name" value="Gp5 N-terminal domain"/>
    <property type="match status" value="1"/>
</dbReference>
<dbReference type="NCBIfam" id="TIGR01644">
    <property type="entry name" value="phage_P2_V"/>
    <property type="match status" value="1"/>
</dbReference>
<proteinExistence type="predicted"/>
<dbReference type="InterPro" id="IPR037026">
    <property type="entry name" value="Vgr_OB-fold_dom_sf"/>
</dbReference>
<dbReference type="InterPro" id="IPR006531">
    <property type="entry name" value="Gp5/Vgr_OB"/>
</dbReference>
<dbReference type="InterPro" id="IPR013046">
    <property type="entry name" value="GpV/Gp45"/>
</dbReference>
<comment type="caution">
    <text evidence="3">The sequence shown here is derived from an EMBL/GenBank/DDBJ whole genome shotgun (WGS) entry which is preliminary data.</text>
</comment>
<feature type="domain" description="Gp5/Type VI secretion system Vgr protein OB-fold" evidence="2">
    <location>
        <begin position="27"/>
        <end position="93"/>
    </location>
</feature>
<reference evidence="4" key="1">
    <citation type="journal article" date="2019" name="Int. J. Syst. Evol. Microbiol.">
        <title>The Global Catalogue of Microorganisms (GCM) 10K type strain sequencing project: providing services to taxonomists for standard genome sequencing and annotation.</title>
        <authorList>
            <consortium name="The Broad Institute Genomics Platform"/>
            <consortium name="The Broad Institute Genome Sequencing Center for Infectious Disease"/>
            <person name="Wu L."/>
            <person name="Ma J."/>
        </authorList>
    </citation>
    <scope>NUCLEOTIDE SEQUENCE [LARGE SCALE GENOMIC DNA]</scope>
    <source>
        <strain evidence="4">CCM 4481</strain>
    </source>
</reference>
<evidence type="ECO:0000313" key="4">
    <source>
        <dbReference type="Proteomes" id="UP001595961"/>
    </source>
</evidence>
<gene>
    <name evidence="3" type="ORF">ACFO5W_07195</name>
</gene>
<evidence type="ECO:0000256" key="1">
    <source>
        <dbReference type="SAM" id="MobiDB-lite"/>
    </source>
</evidence>
<name>A0ABV9C0C3_9GAMM</name>
<evidence type="ECO:0000259" key="2">
    <source>
        <dbReference type="Pfam" id="PF04717"/>
    </source>
</evidence>
<dbReference type="SUPFAM" id="SSF69255">
    <property type="entry name" value="gp5 N-terminal domain-like"/>
    <property type="match status" value="1"/>
</dbReference>
<feature type="region of interest" description="Disordered" evidence="1">
    <location>
        <begin position="177"/>
        <end position="201"/>
    </location>
</feature>
<sequence>MSMAHLKNSMRAQANLANQSRTFSRLGEVSAYDPNTYSVKVTFQPDGNETGWIPLGTLQVGSGFGIYAAPNIGDQIEVRFQEGDRDTGVAGPVVFDNQSPPAKVPAGEIWVLHKSGAFFKLTNDGKAAFNDGKGGSVTLNGDGTVTSTGAWTHQGSMHVTQTLQVDQQATLAAVSSNGHDVGNTHKHTGVSTGSGVSGQPQ</sequence>
<organism evidence="3 4">
    <name type="scientific">Dyella halodurans</name>
    <dbReference type="NCBI Taxonomy" id="1920171"/>
    <lineage>
        <taxon>Bacteria</taxon>
        <taxon>Pseudomonadati</taxon>
        <taxon>Pseudomonadota</taxon>
        <taxon>Gammaproteobacteria</taxon>
        <taxon>Lysobacterales</taxon>
        <taxon>Rhodanobacteraceae</taxon>
        <taxon>Dyella</taxon>
    </lineage>
</organism>
<keyword evidence="4" id="KW-1185">Reference proteome</keyword>
<evidence type="ECO:0000313" key="3">
    <source>
        <dbReference type="EMBL" id="MFC4526424.1"/>
    </source>
</evidence>
<protein>
    <submittedName>
        <fullName evidence="3">Phage baseplate assembly protein V</fullName>
    </submittedName>
</protein>
<accession>A0ABV9C0C3</accession>
<feature type="compositionally biased region" description="Low complexity" evidence="1">
    <location>
        <begin position="189"/>
        <end position="201"/>
    </location>
</feature>
<dbReference type="RefSeq" id="WP_266151170.1">
    <property type="nucleotide sequence ID" value="NZ_CP064028.1"/>
</dbReference>
<dbReference type="EMBL" id="JBHSGA010000013">
    <property type="protein sequence ID" value="MFC4526424.1"/>
    <property type="molecule type" value="Genomic_DNA"/>
</dbReference>
<dbReference type="Proteomes" id="UP001595961">
    <property type="component" value="Unassembled WGS sequence"/>
</dbReference>
<dbReference type="Pfam" id="PF04717">
    <property type="entry name" value="Phage_base_V"/>
    <property type="match status" value="1"/>
</dbReference>